<keyword evidence="3" id="KW-1185">Reference proteome</keyword>
<organism evidence="2 3">
    <name type="scientific">Rhizobium mongolense</name>
    <dbReference type="NCBI Taxonomy" id="57676"/>
    <lineage>
        <taxon>Bacteria</taxon>
        <taxon>Pseudomonadati</taxon>
        <taxon>Pseudomonadota</taxon>
        <taxon>Alphaproteobacteria</taxon>
        <taxon>Hyphomicrobiales</taxon>
        <taxon>Rhizobiaceae</taxon>
        <taxon>Rhizobium/Agrobacterium group</taxon>
        <taxon>Rhizobium</taxon>
    </lineage>
</organism>
<protein>
    <submittedName>
        <fullName evidence="2">Uncharacterized protein</fullName>
    </submittedName>
</protein>
<evidence type="ECO:0000313" key="3">
    <source>
        <dbReference type="Proteomes" id="UP000551353"/>
    </source>
</evidence>
<dbReference type="EMBL" id="JACIFX010000010">
    <property type="protein sequence ID" value="MBB4232006.1"/>
    <property type="molecule type" value="Genomic_DNA"/>
</dbReference>
<feature type="region of interest" description="Disordered" evidence="1">
    <location>
        <begin position="1"/>
        <end position="32"/>
    </location>
</feature>
<proteinExistence type="predicted"/>
<dbReference type="Proteomes" id="UP000551353">
    <property type="component" value="Unassembled WGS sequence"/>
</dbReference>
<reference evidence="2 3" key="1">
    <citation type="submission" date="2020-08" db="EMBL/GenBank/DDBJ databases">
        <title>Genomic Encyclopedia of Type Strains, Phase IV (KMG-V): Genome sequencing to study the core and pangenomes of soil and plant-associated prokaryotes.</title>
        <authorList>
            <person name="Whitman W."/>
        </authorList>
    </citation>
    <scope>NUCLEOTIDE SEQUENCE [LARGE SCALE GENOMIC DNA]</scope>
    <source>
        <strain evidence="2 3">SEMIA 4087</strain>
    </source>
</reference>
<accession>A0ABR6IVV7</accession>
<evidence type="ECO:0000256" key="1">
    <source>
        <dbReference type="SAM" id="MobiDB-lite"/>
    </source>
</evidence>
<gene>
    <name evidence="2" type="ORF">GGD56_005899</name>
</gene>
<sequence length="32" mass="3422">MPGGALQIRSGRDADACPDNCRSRRPADHGLQ</sequence>
<feature type="compositionally biased region" description="Basic and acidic residues" evidence="1">
    <location>
        <begin position="10"/>
        <end position="32"/>
    </location>
</feature>
<evidence type="ECO:0000313" key="2">
    <source>
        <dbReference type="EMBL" id="MBB4232006.1"/>
    </source>
</evidence>
<comment type="caution">
    <text evidence="2">The sequence shown here is derived from an EMBL/GenBank/DDBJ whole genome shotgun (WGS) entry which is preliminary data.</text>
</comment>
<name>A0ABR6IVV7_9HYPH</name>